<dbReference type="AlphaFoldDB" id="A0A0A9DA19"/>
<organism evidence="2">
    <name type="scientific">Arundo donax</name>
    <name type="common">Giant reed</name>
    <name type="synonym">Donax arundinaceus</name>
    <dbReference type="NCBI Taxonomy" id="35708"/>
    <lineage>
        <taxon>Eukaryota</taxon>
        <taxon>Viridiplantae</taxon>
        <taxon>Streptophyta</taxon>
        <taxon>Embryophyta</taxon>
        <taxon>Tracheophyta</taxon>
        <taxon>Spermatophyta</taxon>
        <taxon>Magnoliopsida</taxon>
        <taxon>Liliopsida</taxon>
        <taxon>Poales</taxon>
        <taxon>Poaceae</taxon>
        <taxon>PACMAD clade</taxon>
        <taxon>Arundinoideae</taxon>
        <taxon>Arundineae</taxon>
        <taxon>Arundo</taxon>
    </lineage>
</organism>
<evidence type="ECO:0000313" key="2">
    <source>
        <dbReference type="EMBL" id="JAD80582.1"/>
    </source>
</evidence>
<dbReference type="EMBL" id="GBRH01217313">
    <property type="protein sequence ID" value="JAD80582.1"/>
    <property type="molecule type" value="Transcribed_RNA"/>
</dbReference>
<protein>
    <submittedName>
        <fullName evidence="2">Uncharacterized protein</fullName>
    </submittedName>
</protein>
<reference evidence="2" key="2">
    <citation type="journal article" date="2015" name="Data Brief">
        <title>Shoot transcriptome of the giant reed, Arundo donax.</title>
        <authorList>
            <person name="Barrero R.A."/>
            <person name="Guerrero F.D."/>
            <person name="Moolhuijzen P."/>
            <person name="Goolsby J.A."/>
            <person name="Tidwell J."/>
            <person name="Bellgard S.E."/>
            <person name="Bellgard M.I."/>
        </authorList>
    </citation>
    <scope>NUCLEOTIDE SEQUENCE</scope>
    <source>
        <tissue evidence="2">Shoot tissue taken approximately 20 cm above the soil surface</tissue>
    </source>
</reference>
<name>A0A0A9DA19_ARUDO</name>
<feature type="region of interest" description="Disordered" evidence="1">
    <location>
        <begin position="1"/>
        <end position="21"/>
    </location>
</feature>
<reference evidence="2" key="1">
    <citation type="submission" date="2014-09" db="EMBL/GenBank/DDBJ databases">
        <authorList>
            <person name="Magalhaes I.L.F."/>
            <person name="Oliveira U."/>
            <person name="Santos F.R."/>
            <person name="Vidigal T.H.D.A."/>
            <person name="Brescovit A.D."/>
            <person name="Santos A.J."/>
        </authorList>
    </citation>
    <scope>NUCLEOTIDE SEQUENCE</scope>
    <source>
        <tissue evidence="2">Shoot tissue taken approximately 20 cm above the soil surface</tissue>
    </source>
</reference>
<accession>A0A0A9DA19</accession>
<feature type="compositionally biased region" description="Polar residues" evidence="1">
    <location>
        <begin position="10"/>
        <end position="21"/>
    </location>
</feature>
<evidence type="ECO:0000256" key="1">
    <source>
        <dbReference type="SAM" id="MobiDB-lite"/>
    </source>
</evidence>
<proteinExistence type="predicted"/>
<sequence>MDLQEKKTKSIPSGQFPSWQGSKSFARCLRLLHGMGRGGGILLQLHLQLRLLSVHATASLRLRVRIPGSARAAQTG</sequence>